<dbReference type="GO" id="GO:0005634">
    <property type="term" value="C:nucleus"/>
    <property type="evidence" value="ECO:0007669"/>
    <property type="project" value="TreeGrafter"/>
</dbReference>
<dbReference type="AlphaFoldDB" id="A0A1E4TYJ6"/>
<keyword evidence="1" id="KW-1133">Transmembrane helix</keyword>
<feature type="transmembrane region" description="Helical" evidence="1">
    <location>
        <begin position="202"/>
        <end position="222"/>
    </location>
</feature>
<dbReference type="EMBL" id="KV454012">
    <property type="protein sequence ID" value="ODV96819.1"/>
    <property type="molecule type" value="Genomic_DNA"/>
</dbReference>
<dbReference type="GO" id="GO:0016538">
    <property type="term" value="F:cyclin-dependent protein serine/threonine kinase regulator activity"/>
    <property type="evidence" value="ECO:0007669"/>
    <property type="project" value="TreeGrafter"/>
</dbReference>
<proteinExistence type="predicted"/>
<dbReference type="CDD" id="cd20558">
    <property type="entry name" value="CYCLIN_ScPCL7-like"/>
    <property type="match status" value="1"/>
</dbReference>
<accession>A0A1E4TYJ6</accession>
<dbReference type="GO" id="GO:0019901">
    <property type="term" value="F:protein kinase binding"/>
    <property type="evidence" value="ECO:0007669"/>
    <property type="project" value="InterPro"/>
</dbReference>
<reference evidence="3" key="1">
    <citation type="submission" date="2016-05" db="EMBL/GenBank/DDBJ databases">
        <title>Comparative genomics of biotechnologically important yeasts.</title>
        <authorList>
            <consortium name="DOE Joint Genome Institute"/>
            <person name="Riley R."/>
            <person name="Haridas S."/>
            <person name="Wolfe K.H."/>
            <person name="Lopes M.R."/>
            <person name="Hittinger C.T."/>
            <person name="Goker M."/>
            <person name="Salamov A."/>
            <person name="Wisecaver J."/>
            <person name="Long T.M."/>
            <person name="Aerts A.L."/>
            <person name="Barry K."/>
            <person name="Choi C."/>
            <person name="Clum A."/>
            <person name="Coughlan A.Y."/>
            <person name="Deshpande S."/>
            <person name="Douglass A.P."/>
            <person name="Hanson S.J."/>
            <person name="Klenk H.-P."/>
            <person name="Labutti K."/>
            <person name="Lapidus A."/>
            <person name="Lindquist E."/>
            <person name="Lipzen A."/>
            <person name="Meier-Kolthoff J.P."/>
            <person name="Ohm R.A."/>
            <person name="Otillar R.P."/>
            <person name="Pangilinan J."/>
            <person name="Peng Y."/>
            <person name="Rokas A."/>
            <person name="Rosa C.A."/>
            <person name="Scheuner C."/>
            <person name="Sibirny A.A."/>
            <person name="Slot J.C."/>
            <person name="Stielow J.B."/>
            <person name="Sun H."/>
            <person name="Kurtzman C.P."/>
            <person name="Blackwell M."/>
            <person name="Grigoriev I.V."/>
            <person name="Jeffries T.W."/>
        </authorList>
    </citation>
    <scope>NUCLEOTIDE SEQUENCE [LARGE SCALE GENOMIC DNA]</scope>
    <source>
        <strain evidence="3">NRRL Y-2460</strain>
    </source>
</reference>
<dbReference type="Pfam" id="PF08613">
    <property type="entry name" value="Cyclin"/>
    <property type="match status" value="1"/>
</dbReference>
<dbReference type="Proteomes" id="UP000094236">
    <property type="component" value="Unassembled WGS sequence"/>
</dbReference>
<name>A0A1E4TYJ6_PACTA</name>
<dbReference type="PANTHER" id="PTHR15615:SF32">
    <property type="entry name" value="PROTEIN KINASE COMPLEX COMPONENT, PUTATIVE (AFU_ORTHOLOGUE AFUA_2G07660)-RELATED"/>
    <property type="match status" value="1"/>
</dbReference>
<dbReference type="PANTHER" id="PTHR15615">
    <property type="match status" value="1"/>
</dbReference>
<evidence type="ECO:0000313" key="3">
    <source>
        <dbReference type="Proteomes" id="UP000094236"/>
    </source>
</evidence>
<dbReference type="Gene3D" id="1.10.472.10">
    <property type="entry name" value="Cyclin-like"/>
    <property type="match status" value="1"/>
</dbReference>
<dbReference type="InterPro" id="IPR013922">
    <property type="entry name" value="Cyclin_PHO80-like"/>
</dbReference>
<evidence type="ECO:0000256" key="1">
    <source>
        <dbReference type="SAM" id="Phobius"/>
    </source>
</evidence>
<keyword evidence="3" id="KW-1185">Reference proteome</keyword>
<gene>
    <name evidence="2" type="ORF">PACTADRAFT_48629</name>
</gene>
<dbReference type="STRING" id="669874.A0A1E4TYJ6"/>
<keyword evidence="1" id="KW-0812">Transmembrane</keyword>
<organism evidence="2 3">
    <name type="scientific">Pachysolen tannophilus NRRL Y-2460</name>
    <dbReference type="NCBI Taxonomy" id="669874"/>
    <lineage>
        <taxon>Eukaryota</taxon>
        <taxon>Fungi</taxon>
        <taxon>Dikarya</taxon>
        <taxon>Ascomycota</taxon>
        <taxon>Saccharomycotina</taxon>
        <taxon>Pichiomycetes</taxon>
        <taxon>Pachysolenaceae</taxon>
        <taxon>Pachysolen</taxon>
    </lineage>
</organism>
<dbReference type="GO" id="GO:0000307">
    <property type="term" value="C:cyclin-dependent protein kinase holoenzyme complex"/>
    <property type="evidence" value="ECO:0007669"/>
    <property type="project" value="UniProtKB-ARBA"/>
</dbReference>
<sequence>MESRKIKDINVKELFEKIEKNNYKLDEISPIEALSLFNLQIANLLKLEELMEIDDRSINFFRLLFKDNGSTGVFKDDDDDNSLNSCDLTINNLQNIAHQDDLQLPLRRNSKLQTNFEELDINDSLEGGSESHRDAQLAPDVPSMSSLHSVPSVVLCDQEMELQLERKHRLRSGLIKKFYLKEIPSLSIVAYLERIFKYGELSTGVILTASIFLFSVIFNINYKLDYHRESTININSPAKIRPLPVNKFNIFRIVLTVIRVALKLIEDKNFKQSYYCKITGLESNSDLFKLELNLLFLTDFNLFINELVIVEGLKMIRILDNNIQKL</sequence>
<dbReference type="OrthoDB" id="5304883at2759"/>
<protein>
    <submittedName>
        <fullName evidence="2">Uncharacterized protein</fullName>
    </submittedName>
</protein>
<evidence type="ECO:0000313" key="2">
    <source>
        <dbReference type="EMBL" id="ODV96819.1"/>
    </source>
</evidence>
<keyword evidence="1" id="KW-0472">Membrane</keyword>